<evidence type="ECO:0000259" key="5">
    <source>
        <dbReference type="PROSITE" id="PS50893"/>
    </source>
</evidence>
<dbReference type="RefSeq" id="WP_307205183.1">
    <property type="nucleotide sequence ID" value="NZ_JAUSSU010000006.1"/>
</dbReference>
<keyword evidence="4 6" id="KW-0067">ATP-binding</keyword>
<reference evidence="6 7" key="1">
    <citation type="submission" date="2023-07" db="EMBL/GenBank/DDBJ databases">
        <title>Sorghum-associated microbial communities from plants grown in Nebraska, USA.</title>
        <authorList>
            <person name="Schachtman D."/>
        </authorList>
    </citation>
    <scope>NUCLEOTIDE SEQUENCE [LARGE SCALE GENOMIC DNA]</scope>
    <source>
        <strain evidence="6 7">CC482</strain>
    </source>
</reference>
<comment type="caution">
    <text evidence="6">The sequence shown here is derived from an EMBL/GenBank/DDBJ whole genome shotgun (WGS) entry which is preliminary data.</text>
</comment>
<keyword evidence="7" id="KW-1185">Reference proteome</keyword>
<dbReference type="Pfam" id="PF00005">
    <property type="entry name" value="ABC_tran"/>
    <property type="match status" value="1"/>
</dbReference>
<evidence type="ECO:0000256" key="2">
    <source>
        <dbReference type="ARBA" id="ARBA00022448"/>
    </source>
</evidence>
<evidence type="ECO:0000313" key="7">
    <source>
        <dbReference type="Proteomes" id="UP001229346"/>
    </source>
</evidence>
<dbReference type="SUPFAM" id="SSF52540">
    <property type="entry name" value="P-loop containing nucleoside triphosphate hydrolases"/>
    <property type="match status" value="1"/>
</dbReference>
<dbReference type="PROSITE" id="PS50893">
    <property type="entry name" value="ABC_TRANSPORTER_2"/>
    <property type="match status" value="1"/>
</dbReference>
<dbReference type="EMBL" id="JAUSSU010000006">
    <property type="protein sequence ID" value="MDQ0113917.1"/>
    <property type="molecule type" value="Genomic_DNA"/>
</dbReference>
<sequence length="351" mass="39447">MTGFLIGRDVRVKPMIEVRNLTKTYMTHERGHTLREVAKNLFHRPMKEVKAVHDLSFTVQQGEMLAFLGPNGAGKSTTLKMLTGVLHPTSGEVRALGLVPWKQRRQYVGRIGAVFGQKSQLLWDIPPVDAFYMNKAIYGVGDREYKQTLDELVLLLEVGDVMRKPTRQLSLGERMKCEFIMAMLHRPELVFLDEPTIGLDMIAKENIRGFIRSMNSQGVTFILTTHDLGDVEMLAERVMVINHGAIVVDDSLSGLRARLGEKKSVRLTTETAVTEEGLPGLSIVERIGPLEIAVEVDTALLPLKRFIREFNESYGIIDMSIEQLPIEAVMKELYTEGPSFVSATREPEVIK</sequence>
<name>A0ABT9U2Q6_PAEHA</name>
<dbReference type="InterPro" id="IPR027417">
    <property type="entry name" value="P-loop_NTPase"/>
</dbReference>
<gene>
    <name evidence="6" type="ORF">J2T15_003360</name>
</gene>
<protein>
    <submittedName>
        <fullName evidence="6">ABC-2 type transport system ATP-binding protein</fullName>
    </submittedName>
</protein>
<dbReference type="PANTHER" id="PTHR42711">
    <property type="entry name" value="ABC TRANSPORTER ATP-BINDING PROTEIN"/>
    <property type="match status" value="1"/>
</dbReference>
<dbReference type="Proteomes" id="UP001229346">
    <property type="component" value="Unassembled WGS sequence"/>
</dbReference>
<evidence type="ECO:0000313" key="6">
    <source>
        <dbReference type="EMBL" id="MDQ0113917.1"/>
    </source>
</evidence>
<proteinExistence type="inferred from homology"/>
<dbReference type="PANTHER" id="PTHR42711:SF5">
    <property type="entry name" value="ABC TRANSPORTER ATP-BINDING PROTEIN NATA"/>
    <property type="match status" value="1"/>
</dbReference>
<keyword evidence="3" id="KW-0547">Nucleotide-binding</keyword>
<organism evidence="6 7">
    <name type="scientific">Paenibacillus harenae</name>
    <dbReference type="NCBI Taxonomy" id="306543"/>
    <lineage>
        <taxon>Bacteria</taxon>
        <taxon>Bacillati</taxon>
        <taxon>Bacillota</taxon>
        <taxon>Bacilli</taxon>
        <taxon>Bacillales</taxon>
        <taxon>Paenibacillaceae</taxon>
        <taxon>Paenibacillus</taxon>
    </lineage>
</organism>
<feature type="domain" description="ABC transporter" evidence="5">
    <location>
        <begin position="16"/>
        <end position="268"/>
    </location>
</feature>
<comment type="similarity">
    <text evidence="1">Belongs to the ABC transporter superfamily.</text>
</comment>
<dbReference type="InterPro" id="IPR003439">
    <property type="entry name" value="ABC_transporter-like_ATP-bd"/>
</dbReference>
<dbReference type="SMART" id="SM00382">
    <property type="entry name" value="AAA"/>
    <property type="match status" value="1"/>
</dbReference>
<dbReference type="InterPro" id="IPR003593">
    <property type="entry name" value="AAA+_ATPase"/>
</dbReference>
<accession>A0ABT9U2Q6</accession>
<dbReference type="GO" id="GO:0005524">
    <property type="term" value="F:ATP binding"/>
    <property type="evidence" value="ECO:0007669"/>
    <property type="project" value="UniProtKB-KW"/>
</dbReference>
<evidence type="ECO:0000256" key="4">
    <source>
        <dbReference type="ARBA" id="ARBA00022840"/>
    </source>
</evidence>
<keyword evidence="2" id="KW-0813">Transport</keyword>
<dbReference type="Gene3D" id="3.40.50.300">
    <property type="entry name" value="P-loop containing nucleotide triphosphate hydrolases"/>
    <property type="match status" value="1"/>
</dbReference>
<evidence type="ECO:0000256" key="1">
    <source>
        <dbReference type="ARBA" id="ARBA00005417"/>
    </source>
</evidence>
<evidence type="ECO:0000256" key="3">
    <source>
        <dbReference type="ARBA" id="ARBA00022741"/>
    </source>
</evidence>
<dbReference type="InterPro" id="IPR050763">
    <property type="entry name" value="ABC_transporter_ATP-binding"/>
</dbReference>